<dbReference type="STRING" id="1353952.A0A165J264"/>
<dbReference type="GO" id="GO:0061504">
    <property type="term" value="P:cyclic threonylcarbamoyladenosine biosynthetic process"/>
    <property type="evidence" value="ECO:0007669"/>
    <property type="project" value="TreeGrafter"/>
</dbReference>
<protein>
    <recommendedName>
        <fullName evidence="14">THIF-type NAD/FAD binding fold domain-containing protein</fullName>
    </recommendedName>
</protein>
<keyword evidence="7" id="KW-1000">Mitochondrion outer membrane</keyword>
<keyword evidence="6" id="KW-0547">Nucleotide-binding</keyword>
<keyword evidence="8" id="KW-0067">ATP-binding</keyword>
<dbReference type="GO" id="GO:0005741">
    <property type="term" value="C:mitochondrial outer membrane"/>
    <property type="evidence" value="ECO:0007669"/>
    <property type="project" value="UniProtKB-SubCell"/>
</dbReference>
<name>A0A165J264_9BASI</name>
<evidence type="ECO:0000313" key="15">
    <source>
        <dbReference type="EMBL" id="KZT61273.1"/>
    </source>
</evidence>
<organism evidence="15 16">
    <name type="scientific">Calocera cornea HHB12733</name>
    <dbReference type="NCBI Taxonomy" id="1353952"/>
    <lineage>
        <taxon>Eukaryota</taxon>
        <taxon>Fungi</taxon>
        <taxon>Dikarya</taxon>
        <taxon>Basidiomycota</taxon>
        <taxon>Agaricomycotina</taxon>
        <taxon>Dacrymycetes</taxon>
        <taxon>Dacrymycetales</taxon>
        <taxon>Dacrymycetaceae</taxon>
        <taxon>Calocera</taxon>
    </lineage>
</organism>
<dbReference type="Pfam" id="PF00899">
    <property type="entry name" value="ThiF"/>
    <property type="match status" value="1"/>
</dbReference>
<keyword evidence="16" id="KW-1185">Reference proteome</keyword>
<dbReference type="InterPro" id="IPR000594">
    <property type="entry name" value="ThiF_NAD_FAD-bd"/>
</dbReference>
<dbReference type="InterPro" id="IPR045886">
    <property type="entry name" value="ThiF/MoeB/HesA"/>
</dbReference>
<dbReference type="OrthoDB" id="10265862at2759"/>
<feature type="transmembrane region" description="Helical" evidence="13">
    <location>
        <begin position="12"/>
        <end position="33"/>
    </location>
</feature>
<gene>
    <name evidence="15" type="ORF">CALCODRAFT_480001</name>
</gene>
<dbReference type="EMBL" id="KV423924">
    <property type="protein sequence ID" value="KZT61273.1"/>
    <property type="molecule type" value="Genomic_DNA"/>
</dbReference>
<dbReference type="InterPro" id="IPR035985">
    <property type="entry name" value="Ubiquitin-activating_enz"/>
</dbReference>
<dbReference type="GO" id="GO:0005524">
    <property type="term" value="F:ATP binding"/>
    <property type="evidence" value="ECO:0007669"/>
    <property type="project" value="UniProtKB-KW"/>
</dbReference>
<evidence type="ECO:0000256" key="5">
    <source>
        <dbReference type="ARBA" id="ARBA00022692"/>
    </source>
</evidence>
<proteinExistence type="inferred from homology"/>
<comment type="similarity">
    <text evidence="3">Belongs to the HesA/MoeB/ThiF family.</text>
</comment>
<keyword evidence="5 13" id="KW-0812">Transmembrane</keyword>
<dbReference type="SUPFAM" id="SSF69572">
    <property type="entry name" value="Activating enzymes of the ubiquitin-like proteins"/>
    <property type="match status" value="1"/>
</dbReference>
<feature type="domain" description="THIF-type NAD/FAD binding fold" evidence="14">
    <location>
        <begin position="90"/>
        <end position="340"/>
    </location>
</feature>
<dbReference type="GO" id="GO:0061503">
    <property type="term" value="F:tRNA threonylcarbamoyladenosine dehydratase"/>
    <property type="evidence" value="ECO:0007669"/>
    <property type="project" value="TreeGrafter"/>
</dbReference>
<evidence type="ECO:0000256" key="6">
    <source>
        <dbReference type="ARBA" id="ARBA00022741"/>
    </source>
</evidence>
<keyword evidence="10" id="KW-0496">Mitochondrion</keyword>
<dbReference type="InParanoid" id="A0A165J264"/>
<dbReference type="Gene3D" id="3.40.50.720">
    <property type="entry name" value="NAD(P)-binding Rossmann-like Domain"/>
    <property type="match status" value="1"/>
</dbReference>
<dbReference type="PANTHER" id="PTHR43267:SF2">
    <property type="entry name" value="TRNA THREONYLCARBAMOYLADENOSINE DEHYDRATASE 1-RELATED"/>
    <property type="match status" value="1"/>
</dbReference>
<dbReference type="CDD" id="cd00755">
    <property type="entry name" value="YgdL_like"/>
    <property type="match status" value="1"/>
</dbReference>
<feature type="transmembrane region" description="Helical" evidence="13">
    <location>
        <begin position="109"/>
        <end position="126"/>
    </location>
</feature>
<evidence type="ECO:0000256" key="13">
    <source>
        <dbReference type="SAM" id="Phobius"/>
    </source>
</evidence>
<dbReference type="Proteomes" id="UP000076842">
    <property type="component" value="Unassembled WGS sequence"/>
</dbReference>
<evidence type="ECO:0000256" key="2">
    <source>
        <dbReference type="ARBA" id="ARBA00004294"/>
    </source>
</evidence>
<accession>A0A165J264</accession>
<dbReference type="PANTHER" id="PTHR43267">
    <property type="entry name" value="TRNA THREONYLCARBAMOYLADENOSINE DEHYDRATASE"/>
    <property type="match status" value="1"/>
</dbReference>
<evidence type="ECO:0000256" key="9">
    <source>
        <dbReference type="ARBA" id="ARBA00022989"/>
    </source>
</evidence>
<evidence type="ECO:0000259" key="14">
    <source>
        <dbReference type="Pfam" id="PF00899"/>
    </source>
</evidence>
<dbReference type="FunFam" id="3.40.50.720:FF:000125">
    <property type="entry name" value="tRNA threonylcarbamoyladenosine dehydratase 2-like"/>
    <property type="match status" value="1"/>
</dbReference>
<evidence type="ECO:0000256" key="7">
    <source>
        <dbReference type="ARBA" id="ARBA00022787"/>
    </source>
</evidence>
<dbReference type="AlphaFoldDB" id="A0A165J264"/>
<sequence>MPWHLDVPHPSLHPRLTLLLTAVASSALTLGAYQSYTLLSRARRAAELKQSVHEALGDDPADLPGEKRRKLLGEDEGQGYDEELIREQLARNYAFLGEEGMKKVRKARVVVVGCGGVGSWAALMLVRSGVGHVRIIDFDQITLSSLNRHATATLADVGTPKAVSTRKFLKSVAPWCDIDAQVSLWRATEEGEHLLEDADWVVDAIDNISTKVELLAHCHKRNIRVFSSMGAGAKRDPTRIHITDISLTQEDPLARSVRRRLKALGVLSGIPVVYSSEVESDVRLLPLPQDEFQKGKVGELGPFDDFRVRILPVLGPLPSIFGLNAATYIILDLAGKPLTNALAAKGRRKLYEKMARDLRAREARLYTNGVESKLPISEHEIEYLLEDLSRSRSSLPPHPVLARPTLVRWDPAKPLTIDNIAVLSQEEADRHEREVLRGGTEAGEVWGGEMEELMRRRGEEAREWRRGWLES</sequence>
<keyword evidence="4" id="KW-0436">Ligase</keyword>
<evidence type="ECO:0000256" key="3">
    <source>
        <dbReference type="ARBA" id="ARBA00009919"/>
    </source>
</evidence>
<dbReference type="FunCoup" id="A0A165J264">
    <property type="interactions" value="26"/>
</dbReference>
<evidence type="ECO:0000313" key="16">
    <source>
        <dbReference type="Proteomes" id="UP000076842"/>
    </source>
</evidence>
<keyword evidence="9 13" id="KW-1133">Transmembrane helix</keyword>
<comment type="function">
    <text evidence="12">Catalyzes the ATP-dependent dehydration of threonylcarbamoyladenosine at position 37 (t(6)A37) to form cyclic t(6)A37 (ct(6)A37) in tRNAs that read codons beginning with adenine.</text>
</comment>
<comment type="subcellular location">
    <subcellularLocation>
        <location evidence="1">Mitochondrion membrane</location>
        <topology evidence="1">Multi-pass membrane protein</topology>
    </subcellularLocation>
    <subcellularLocation>
        <location evidence="2">Mitochondrion outer membrane</location>
    </subcellularLocation>
</comment>
<keyword evidence="11 13" id="KW-0472">Membrane</keyword>
<evidence type="ECO:0000256" key="4">
    <source>
        <dbReference type="ARBA" id="ARBA00022598"/>
    </source>
</evidence>
<dbReference type="GO" id="GO:0008641">
    <property type="term" value="F:ubiquitin-like modifier activating enzyme activity"/>
    <property type="evidence" value="ECO:0007669"/>
    <property type="project" value="InterPro"/>
</dbReference>
<reference evidence="15 16" key="1">
    <citation type="journal article" date="2016" name="Mol. Biol. Evol.">
        <title>Comparative Genomics of Early-Diverging Mushroom-Forming Fungi Provides Insights into the Origins of Lignocellulose Decay Capabilities.</title>
        <authorList>
            <person name="Nagy L.G."/>
            <person name="Riley R."/>
            <person name="Tritt A."/>
            <person name="Adam C."/>
            <person name="Daum C."/>
            <person name="Floudas D."/>
            <person name="Sun H."/>
            <person name="Yadav J.S."/>
            <person name="Pangilinan J."/>
            <person name="Larsson K.H."/>
            <person name="Matsuura K."/>
            <person name="Barry K."/>
            <person name="Labutti K."/>
            <person name="Kuo R."/>
            <person name="Ohm R.A."/>
            <person name="Bhattacharya S.S."/>
            <person name="Shirouzu T."/>
            <person name="Yoshinaga Y."/>
            <person name="Martin F.M."/>
            <person name="Grigoriev I.V."/>
            <person name="Hibbett D.S."/>
        </authorList>
    </citation>
    <scope>NUCLEOTIDE SEQUENCE [LARGE SCALE GENOMIC DNA]</scope>
    <source>
        <strain evidence="15 16">HHB12733</strain>
    </source>
</reference>
<evidence type="ECO:0000256" key="10">
    <source>
        <dbReference type="ARBA" id="ARBA00023128"/>
    </source>
</evidence>
<evidence type="ECO:0000256" key="8">
    <source>
        <dbReference type="ARBA" id="ARBA00022840"/>
    </source>
</evidence>
<evidence type="ECO:0000256" key="1">
    <source>
        <dbReference type="ARBA" id="ARBA00004225"/>
    </source>
</evidence>
<evidence type="ECO:0000256" key="12">
    <source>
        <dbReference type="ARBA" id="ARBA00060084"/>
    </source>
</evidence>
<evidence type="ECO:0000256" key="11">
    <source>
        <dbReference type="ARBA" id="ARBA00023136"/>
    </source>
</evidence>